<dbReference type="EMBL" id="FOKK01000004">
    <property type="protein sequence ID" value="SFB07886.1"/>
    <property type="molecule type" value="Genomic_DNA"/>
</dbReference>
<dbReference type="Pfam" id="PF17170">
    <property type="entry name" value="DUF5128"/>
    <property type="match status" value="1"/>
</dbReference>
<evidence type="ECO:0000313" key="1">
    <source>
        <dbReference type="EMBL" id="SFB07886.1"/>
    </source>
</evidence>
<dbReference type="STRING" id="237018.SAMN04489723_10494"/>
<dbReference type="Proteomes" id="UP000198790">
    <property type="component" value="Unassembled WGS sequence"/>
</dbReference>
<keyword evidence="2" id="KW-1185">Reference proteome</keyword>
<evidence type="ECO:0000313" key="2">
    <source>
        <dbReference type="Proteomes" id="UP000198790"/>
    </source>
</evidence>
<accession>A0A1I0Y561</accession>
<dbReference type="InterPro" id="IPR011042">
    <property type="entry name" value="6-blade_b-propeller_TolB-like"/>
</dbReference>
<reference evidence="1 2" key="1">
    <citation type="submission" date="2016-10" db="EMBL/GenBank/DDBJ databases">
        <authorList>
            <person name="de Groot N.N."/>
        </authorList>
    </citation>
    <scope>NUCLEOTIDE SEQUENCE [LARGE SCALE GENOMIC DNA]</scope>
    <source>
        <strain evidence="1 2">DSM 23399</strain>
    </source>
</reference>
<dbReference type="AlphaFoldDB" id="A0A1I0Y561"/>
<dbReference type="OrthoDB" id="818842at2"/>
<evidence type="ECO:0008006" key="3">
    <source>
        <dbReference type="Google" id="ProtNLM"/>
    </source>
</evidence>
<gene>
    <name evidence="1" type="ORF">SAMN04489723_10494</name>
</gene>
<name>A0A1I0Y561_9BACT</name>
<proteinExistence type="predicted"/>
<protein>
    <recommendedName>
        <fullName evidence="3">6-bladed beta-propeller</fullName>
    </recommendedName>
</protein>
<organism evidence="1 2">
    <name type="scientific">Algoriphagus aquimarinus</name>
    <dbReference type="NCBI Taxonomy" id="237018"/>
    <lineage>
        <taxon>Bacteria</taxon>
        <taxon>Pseudomonadati</taxon>
        <taxon>Bacteroidota</taxon>
        <taxon>Cytophagia</taxon>
        <taxon>Cytophagales</taxon>
        <taxon>Cyclobacteriaceae</taxon>
        <taxon>Algoriphagus</taxon>
    </lineage>
</organism>
<dbReference type="Gene3D" id="2.120.10.30">
    <property type="entry name" value="TolB, C-terminal domain"/>
    <property type="match status" value="1"/>
</dbReference>
<sequence>MKNVRGNFLTILTKAILNLFGFEAGRPKTGDRSSVGKRFGRTFNKLLHNIFRKLYFHQIVSLILISVLSISCSSSEKESSGQSNDGLEIIKVDLSEAREGKLSEFFEPEIEYIWLEDDSEDGLIGRDIPQIFFHEDRIYVLETYGCKCIQIFDRSGKYLNKIRSYGEGPGEYLDFDDAIIRNDEIMLAGVFPSKLMWFSLKGKFLREKKVADQFGSVVFSDLEKRYYFYSSVFAQDEFFIKSVNETIEDTVKAIPFDPELYYGMYSDRSNLQNSNGRVYLSRPFQDTSYYADQGQFIPKLVFDFGKYGQSQDELKKIDEDLEPLDFMQFLNNRAKLYLSTIWYITENQLYARMSYEKESYNIFFTRDNQKTHVIKGDFVNDLNESLHISSFFHQFSDGKTGSTIPGKELFKLLQKKKAELGQAGFEEYVKGKGKNFAQVAFAAKDSENPVLIVYTVKK</sequence>